<gene>
    <name evidence="10" type="ORF">AQJ64_10740</name>
</gene>
<evidence type="ECO:0000256" key="6">
    <source>
        <dbReference type="ARBA" id="ARBA00023136"/>
    </source>
</evidence>
<evidence type="ECO:0000313" key="10">
    <source>
        <dbReference type="EMBL" id="KUN85754.1"/>
    </source>
</evidence>
<feature type="transmembrane region" description="Helical" evidence="7">
    <location>
        <begin position="110"/>
        <end position="131"/>
    </location>
</feature>
<protein>
    <submittedName>
        <fullName evidence="10">ABC transporter permease</fullName>
    </submittedName>
</protein>
<keyword evidence="3" id="KW-1003">Cell membrane</keyword>
<comment type="subcellular location">
    <subcellularLocation>
        <location evidence="1 7">Cell membrane</location>
        <topology evidence="1 7">Multi-pass membrane protein</topology>
    </subcellularLocation>
</comment>
<keyword evidence="11" id="KW-1185">Reference proteome</keyword>
<dbReference type="Proteomes" id="UP000052982">
    <property type="component" value="Unassembled WGS sequence"/>
</dbReference>
<dbReference type="InterPro" id="IPR051393">
    <property type="entry name" value="ABC_transporter_permease"/>
</dbReference>
<reference evidence="10 11" key="1">
    <citation type="submission" date="2015-10" db="EMBL/GenBank/DDBJ databases">
        <title>Draft genome sequence of Streptomyces griseoruber DSM 40281, type strain for the species Streptomyces griseoruber.</title>
        <authorList>
            <person name="Ruckert C."/>
            <person name="Winkler A."/>
            <person name="Kalinowski J."/>
            <person name="Kampfer P."/>
            <person name="Glaeser S."/>
        </authorList>
    </citation>
    <scope>NUCLEOTIDE SEQUENCE [LARGE SCALE GENOMIC DNA]</scope>
    <source>
        <strain evidence="10 11">DSM 40281</strain>
    </source>
</reference>
<evidence type="ECO:0000256" key="3">
    <source>
        <dbReference type="ARBA" id="ARBA00022475"/>
    </source>
</evidence>
<dbReference type="AlphaFoldDB" id="A0A117RE42"/>
<keyword evidence="2 7" id="KW-0813">Transport</keyword>
<evidence type="ECO:0000256" key="5">
    <source>
        <dbReference type="ARBA" id="ARBA00022989"/>
    </source>
</evidence>
<dbReference type="InterPro" id="IPR035906">
    <property type="entry name" value="MetI-like_sf"/>
</dbReference>
<dbReference type="PANTHER" id="PTHR30193">
    <property type="entry name" value="ABC TRANSPORTER PERMEASE PROTEIN"/>
    <property type="match status" value="1"/>
</dbReference>
<dbReference type="Pfam" id="PF00528">
    <property type="entry name" value="BPD_transp_1"/>
    <property type="match status" value="1"/>
</dbReference>
<feature type="transmembrane region" description="Helical" evidence="7">
    <location>
        <begin position="251"/>
        <end position="272"/>
    </location>
</feature>
<evidence type="ECO:0000259" key="9">
    <source>
        <dbReference type="PROSITE" id="PS50928"/>
    </source>
</evidence>
<dbReference type="CDD" id="cd06261">
    <property type="entry name" value="TM_PBP2"/>
    <property type="match status" value="1"/>
</dbReference>
<feature type="region of interest" description="Disordered" evidence="8">
    <location>
        <begin position="1"/>
        <end position="22"/>
    </location>
</feature>
<dbReference type="GO" id="GO:0005886">
    <property type="term" value="C:plasma membrane"/>
    <property type="evidence" value="ECO:0007669"/>
    <property type="project" value="UniProtKB-SubCell"/>
</dbReference>
<accession>A0A117RE42</accession>
<keyword evidence="6 7" id="KW-0472">Membrane</keyword>
<evidence type="ECO:0000256" key="7">
    <source>
        <dbReference type="RuleBase" id="RU363032"/>
    </source>
</evidence>
<comment type="caution">
    <text evidence="10">The sequence shown here is derived from an EMBL/GenBank/DDBJ whole genome shotgun (WGS) entry which is preliminary data.</text>
</comment>
<dbReference type="EMBL" id="LMWW01000012">
    <property type="protein sequence ID" value="KUN85754.1"/>
    <property type="molecule type" value="Genomic_DNA"/>
</dbReference>
<feature type="compositionally biased region" description="Basic residues" evidence="8">
    <location>
        <begin position="1"/>
        <end position="15"/>
    </location>
</feature>
<name>A0A117RE42_9ACTN</name>
<evidence type="ECO:0000256" key="1">
    <source>
        <dbReference type="ARBA" id="ARBA00004651"/>
    </source>
</evidence>
<keyword evidence="5 7" id="KW-1133">Transmembrane helix</keyword>
<feature type="transmembrane region" description="Helical" evidence="7">
    <location>
        <begin position="49"/>
        <end position="70"/>
    </location>
</feature>
<evidence type="ECO:0000256" key="2">
    <source>
        <dbReference type="ARBA" id="ARBA00022448"/>
    </source>
</evidence>
<evidence type="ECO:0000256" key="8">
    <source>
        <dbReference type="SAM" id="MobiDB-lite"/>
    </source>
</evidence>
<feature type="domain" description="ABC transmembrane type-1" evidence="9">
    <location>
        <begin position="106"/>
        <end position="320"/>
    </location>
</feature>
<proteinExistence type="inferred from homology"/>
<evidence type="ECO:0000313" key="11">
    <source>
        <dbReference type="Proteomes" id="UP000052982"/>
    </source>
</evidence>
<dbReference type="Gene3D" id="1.10.3720.10">
    <property type="entry name" value="MetI-like"/>
    <property type="match status" value="1"/>
</dbReference>
<feature type="transmembrane region" description="Helical" evidence="7">
    <location>
        <begin position="299"/>
        <end position="319"/>
    </location>
</feature>
<dbReference type="GO" id="GO:0055085">
    <property type="term" value="P:transmembrane transport"/>
    <property type="evidence" value="ECO:0007669"/>
    <property type="project" value="InterPro"/>
</dbReference>
<comment type="similarity">
    <text evidence="7">Belongs to the binding-protein-dependent transport system permease family.</text>
</comment>
<dbReference type="PROSITE" id="PS50928">
    <property type="entry name" value="ABC_TM1"/>
    <property type="match status" value="1"/>
</dbReference>
<feature type="transmembrane region" description="Helical" evidence="7">
    <location>
        <begin position="143"/>
        <end position="164"/>
    </location>
</feature>
<dbReference type="STRING" id="1943.AQJ64_10740"/>
<feature type="transmembrane region" description="Helical" evidence="7">
    <location>
        <begin position="194"/>
        <end position="218"/>
    </location>
</feature>
<evidence type="ECO:0000256" key="4">
    <source>
        <dbReference type="ARBA" id="ARBA00022692"/>
    </source>
</evidence>
<dbReference type="PANTHER" id="PTHR30193:SF37">
    <property type="entry name" value="INNER MEMBRANE ABC TRANSPORTER PERMEASE PROTEIN YCJO"/>
    <property type="match status" value="1"/>
</dbReference>
<dbReference type="InterPro" id="IPR000515">
    <property type="entry name" value="MetI-like"/>
</dbReference>
<sequence length="330" mass="36108">MADPHARRRVRRRRIPREGQQGRHRLAGRLTVADRPEDSMRVSRTIQGLGYAAPTALFVTVFFLLPLLLVGQMSLSDWPLLAGDRGTNAPENYTDVTASTLFWPAVRFTLLYTALVTVVLLGLALLLALLVQESRPGAGFYRTVYFLPGALGLASASLLFWGLYSPTTGPLSRLPQHLGLADDPVSFLGTPTSALLSTVFLVVWKFAGFYMLILLVGLQRIPHEVYEAARMDGASRAQTFRSITLPLLRPSLALSLLLCVTGSLLAFDQFFVLTKGGPDNSTVTVVQLIYREAFQRMDLGTAAALSIVVLGALLLLNALQFRGLRHADES</sequence>
<keyword evidence="4 7" id="KW-0812">Transmembrane</keyword>
<organism evidence="10 11">
    <name type="scientific">Streptomyces griseoruber</name>
    <dbReference type="NCBI Taxonomy" id="1943"/>
    <lineage>
        <taxon>Bacteria</taxon>
        <taxon>Bacillati</taxon>
        <taxon>Actinomycetota</taxon>
        <taxon>Actinomycetes</taxon>
        <taxon>Kitasatosporales</taxon>
        <taxon>Streptomycetaceae</taxon>
        <taxon>Streptomyces</taxon>
    </lineage>
</organism>
<dbReference type="SUPFAM" id="SSF161098">
    <property type="entry name" value="MetI-like"/>
    <property type="match status" value="1"/>
</dbReference>